<dbReference type="PANTHER" id="PTHR40037:SF1">
    <property type="entry name" value="PHOSPHOESTERASE SAOUHSC_00951-RELATED"/>
    <property type="match status" value="1"/>
</dbReference>
<comment type="caution">
    <text evidence="1">The sequence shown here is derived from an EMBL/GenBank/DDBJ whole genome shotgun (WGS) entry which is preliminary data.</text>
</comment>
<keyword evidence="1" id="KW-0436">Ligase</keyword>
<dbReference type="Proteomes" id="UP001231941">
    <property type="component" value="Unassembled WGS sequence"/>
</dbReference>
<dbReference type="SUPFAM" id="SSF55144">
    <property type="entry name" value="LigT-like"/>
    <property type="match status" value="1"/>
</dbReference>
<dbReference type="EMBL" id="JAVAMP010000005">
    <property type="protein sequence ID" value="MDP5274940.1"/>
    <property type="molecule type" value="Genomic_DNA"/>
</dbReference>
<dbReference type="InterPro" id="IPR009097">
    <property type="entry name" value="Cyclic_Pdiesterase"/>
</dbReference>
<dbReference type="GO" id="GO:0016874">
    <property type="term" value="F:ligase activity"/>
    <property type="evidence" value="ECO:0007669"/>
    <property type="project" value="UniProtKB-KW"/>
</dbReference>
<keyword evidence="2" id="KW-1185">Reference proteome</keyword>
<dbReference type="InterPro" id="IPR050580">
    <property type="entry name" value="2H_phosphoesterase_YjcG-like"/>
</dbReference>
<evidence type="ECO:0000313" key="2">
    <source>
        <dbReference type="Proteomes" id="UP001231941"/>
    </source>
</evidence>
<accession>A0ABT9J045</accession>
<dbReference type="Pfam" id="PF13563">
    <property type="entry name" value="2_5_RNA_ligase2"/>
    <property type="match status" value="1"/>
</dbReference>
<dbReference type="RefSeq" id="WP_305992250.1">
    <property type="nucleotide sequence ID" value="NZ_JAVAMP010000005.1"/>
</dbReference>
<dbReference type="PANTHER" id="PTHR40037">
    <property type="entry name" value="PHOSPHOESTERASE YJCG-RELATED"/>
    <property type="match status" value="1"/>
</dbReference>
<reference evidence="1 2" key="1">
    <citation type="submission" date="2023-08" db="EMBL/GenBank/DDBJ databases">
        <authorList>
            <person name="Park J.-S."/>
        </authorList>
    </citation>
    <scope>NUCLEOTIDE SEQUENCE [LARGE SCALE GENOMIC DNA]</scope>
    <source>
        <strain evidence="1 2">2205SS18-9</strain>
    </source>
</reference>
<proteinExistence type="predicted"/>
<dbReference type="Gene3D" id="3.90.1140.10">
    <property type="entry name" value="Cyclic phosphodiesterase"/>
    <property type="match status" value="1"/>
</dbReference>
<organism evidence="1 2">
    <name type="scientific">Chengkuizengella axinellae</name>
    <dbReference type="NCBI Taxonomy" id="3064388"/>
    <lineage>
        <taxon>Bacteria</taxon>
        <taxon>Bacillati</taxon>
        <taxon>Bacillota</taxon>
        <taxon>Bacilli</taxon>
        <taxon>Bacillales</taxon>
        <taxon>Paenibacillaceae</taxon>
        <taxon>Chengkuizengella</taxon>
    </lineage>
</organism>
<protein>
    <submittedName>
        <fullName evidence="1">2'-5' RNA ligase family protein</fullName>
    </submittedName>
</protein>
<sequence>MQRAIHIFPQLQNISLIERLRKKYDPLYGFIPPHITLVFPFESEIPTQKLEQHVRNSLARVHPFTIQLQRVTASFDRYLFLNVKKGNDQIIKLHDLLYSGPLKNFQSRSHTYTPHLTVGRLKSDEDLEAALNHTQTFETSFETVVTEVKTEIIEGNGDSTIEFTVPLS</sequence>
<gene>
    <name evidence="1" type="ORF">Q5Y73_12545</name>
</gene>
<name>A0ABT9J045_9BACL</name>
<evidence type="ECO:0000313" key="1">
    <source>
        <dbReference type="EMBL" id="MDP5274940.1"/>
    </source>
</evidence>